<accession>A0A4Q9MTK9</accession>
<evidence type="ECO:0000313" key="1">
    <source>
        <dbReference type="EMBL" id="TBU30508.1"/>
    </source>
</evidence>
<reference evidence="1" key="1">
    <citation type="submission" date="2019-01" db="EMBL/GenBank/DDBJ databases">
        <title>Draft genome sequences of three monokaryotic isolates of the white-rot basidiomycete fungus Dichomitus squalens.</title>
        <authorList>
            <consortium name="DOE Joint Genome Institute"/>
            <person name="Lopez S.C."/>
            <person name="Andreopoulos B."/>
            <person name="Pangilinan J."/>
            <person name="Lipzen A."/>
            <person name="Riley R."/>
            <person name="Ahrendt S."/>
            <person name="Ng V."/>
            <person name="Barry K."/>
            <person name="Daum C."/>
            <person name="Grigoriev I.V."/>
            <person name="Hilden K.S."/>
            <person name="Makela M.R."/>
            <person name="de Vries R.P."/>
        </authorList>
    </citation>
    <scope>NUCLEOTIDE SEQUENCE [LARGE SCALE GENOMIC DNA]</scope>
    <source>
        <strain evidence="1">OM18370.1</strain>
    </source>
</reference>
<gene>
    <name evidence="1" type="ORF">BD311DRAFT_216951</name>
</gene>
<name>A0A4Q9MTK9_9APHY</name>
<sequence>MHNCDPGRLTGKEKGVVRCWPLRTASSRMVVPSTHDSTENTGQANLFIIDIVSANGS</sequence>
<protein>
    <submittedName>
        <fullName evidence="1">Uncharacterized protein</fullName>
    </submittedName>
</protein>
<proteinExistence type="predicted"/>
<organism evidence="1">
    <name type="scientific">Dichomitus squalens</name>
    <dbReference type="NCBI Taxonomy" id="114155"/>
    <lineage>
        <taxon>Eukaryota</taxon>
        <taxon>Fungi</taxon>
        <taxon>Dikarya</taxon>
        <taxon>Basidiomycota</taxon>
        <taxon>Agaricomycotina</taxon>
        <taxon>Agaricomycetes</taxon>
        <taxon>Polyporales</taxon>
        <taxon>Polyporaceae</taxon>
        <taxon>Dichomitus</taxon>
    </lineage>
</organism>
<dbReference type="Proteomes" id="UP000292957">
    <property type="component" value="Unassembled WGS sequence"/>
</dbReference>
<dbReference type="EMBL" id="ML143405">
    <property type="protein sequence ID" value="TBU30508.1"/>
    <property type="molecule type" value="Genomic_DNA"/>
</dbReference>
<dbReference type="AlphaFoldDB" id="A0A4Q9MTK9"/>